<reference evidence="3 4" key="1">
    <citation type="submission" date="2019-08" db="EMBL/GenBank/DDBJ databases">
        <authorList>
            <person name="Dhanesh K."/>
            <person name="Kumar G."/>
            <person name="Sasikala C."/>
            <person name="Venkata Ramana C."/>
        </authorList>
    </citation>
    <scope>NUCLEOTIDE SEQUENCE [LARGE SCALE GENOMIC DNA]</scope>
    <source>
        <strain evidence="3 4">JC645</strain>
    </source>
</reference>
<dbReference type="EMBL" id="VWOX01000004">
    <property type="protein sequence ID" value="KAA5544486.1"/>
    <property type="molecule type" value="Genomic_DNA"/>
</dbReference>
<sequence length="298" mass="33409">MNIRRREFLALSAAALAGHIRPAAAADAAKTENTLCVFTKPFNSLSFDRLAEAVAELGFDGIEAPIRKGGHIEPEQAADELPKLVEALAQHNLEVTVLTSDINDPQDPLTEKVLRTAATLGIRRYRMKYVRYDDEVRIDDQLANWRDQFRDLAALNHDYGVTGLYQNHAGRNYMGAPLWDLARVLEGINPADLAVAYDIRHATVEGGTSWPTTFRMIAPHVDTVYVKDFVWKDGQVQNVPLGQGRVDPSFFSMLRRSGFLGPISLHEEYLDHRDADLVPQHLQAIQQDLKTLRAWITA</sequence>
<keyword evidence="1" id="KW-0732">Signal</keyword>
<dbReference type="InterPro" id="IPR006311">
    <property type="entry name" value="TAT_signal"/>
</dbReference>
<dbReference type="Proteomes" id="UP000324479">
    <property type="component" value="Unassembled WGS sequence"/>
</dbReference>
<dbReference type="PANTHER" id="PTHR12110">
    <property type="entry name" value="HYDROXYPYRUVATE ISOMERASE"/>
    <property type="match status" value="1"/>
</dbReference>
<keyword evidence="4" id="KW-1185">Reference proteome</keyword>
<dbReference type="Gene3D" id="3.20.20.150">
    <property type="entry name" value="Divalent-metal-dependent TIM barrel enzymes"/>
    <property type="match status" value="1"/>
</dbReference>
<dbReference type="InterPro" id="IPR013022">
    <property type="entry name" value="Xyl_isomerase-like_TIM-brl"/>
</dbReference>
<evidence type="ECO:0000313" key="3">
    <source>
        <dbReference type="EMBL" id="KAA5544486.1"/>
    </source>
</evidence>
<evidence type="ECO:0000313" key="4">
    <source>
        <dbReference type="Proteomes" id="UP000324479"/>
    </source>
</evidence>
<dbReference type="PANTHER" id="PTHR12110:SF53">
    <property type="entry name" value="BLR5974 PROTEIN"/>
    <property type="match status" value="1"/>
</dbReference>
<evidence type="ECO:0000256" key="1">
    <source>
        <dbReference type="SAM" id="SignalP"/>
    </source>
</evidence>
<keyword evidence="3" id="KW-0413">Isomerase</keyword>
<dbReference type="PROSITE" id="PS51318">
    <property type="entry name" value="TAT"/>
    <property type="match status" value="1"/>
</dbReference>
<feature type="domain" description="Xylose isomerase-like TIM barrel" evidence="2">
    <location>
        <begin position="52"/>
        <end position="292"/>
    </location>
</feature>
<dbReference type="InterPro" id="IPR050312">
    <property type="entry name" value="IolE/XylAMocC-like"/>
</dbReference>
<dbReference type="SUPFAM" id="SSF51658">
    <property type="entry name" value="Xylose isomerase-like"/>
    <property type="match status" value="1"/>
</dbReference>
<dbReference type="InterPro" id="IPR036237">
    <property type="entry name" value="Xyl_isomerase-like_sf"/>
</dbReference>
<dbReference type="AlphaFoldDB" id="A0A5M6DDE6"/>
<dbReference type="GO" id="GO:0016853">
    <property type="term" value="F:isomerase activity"/>
    <property type="evidence" value="ECO:0007669"/>
    <property type="project" value="UniProtKB-KW"/>
</dbReference>
<feature type="signal peptide" evidence="1">
    <location>
        <begin position="1"/>
        <end position="25"/>
    </location>
</feature>
<dbReference type="RefSeq" id="WP_150076096.1">
    <property type="nucleotide sequence ID" value="NZ_VWOX01000004.1"/>
</dbReference>
<feature type="chain" id="PRO_5024454252" evidence="1">
    <location>
        <begin position="26"/>
        <end position="298"/>
    </location>
</feature>
<gene>
    <name evidence="3" type="ORF">FYK55_09150</name>
</gene>
<accession>A0A5M6DDE6</accession>
<name>A0A5M6DDE6_9BACT</name>
<proteinExistence type="predicted"/>
<dbReference type="Pfam" id="PF01261">
    <property type="entry name" value="AP_endonuc_2"/>
    <property type="match status" value="1"/>
</dbReference>
<evidence type="ECO:0000259" key="2">
    <source>
        <dbReference type="Pfam" id="PF01261"/>
    </source>
</evidence>
<organism evidence="3 4">
    <name type="scientific">Roseiconus nitratireducens</name>
    <dbReference type="NCBI Taxonomy" id="2605748"/>
    <lineage>
        <taxon>Bacteria</taxon>
        <taxon>Pseudomonadati</taxon>
        <taxon>Planctomycetota</taxon>
        <taxon>Planctomycetia</taxon>
        <taxon>Pirellulales</taxon>
        <taxon>Pirellulaceae</taxon>
        <taxon>Roseiconus</taxon>
    </lineage>
</organism>
<protein>
    <submittedName>
        <fullName evidence="3">Sugar phosphate isomerase/epimerase</fullName>
    </submittedName>
</protein>
<comment type="caution">
    <text evidence="3">The sequence shown here is derived from an EMBL/GenBank/DDBJ whole genome shotgun (WGS) entry which is preliminary data.</text>
</comment>